<evidence type="ECO:0000313" key="3">
    <source>
        <dbReference type="Proteomes" id="UP000283745"/>
    </source>
</evidence>
<comment type="caution">
    <text evidence="2">The sequence shown here is derived from an EMBL/GenBank/DDBJ whole genome shotgun (WGS) entry which is preliminary data.</text>
</comment>
<dbReference type="EMBL" id="QSKF01000001">
    <property type="protein sequence ID" value="RHE42182.1"/>
    <property type="molecule type" value="Genomic_DNA"/>
</dbReference>
<organism evidence="2 3">
    <name type="scientific">Blautia obeum</name>
    <dbReference type="NCBI Taxonomy" id="40520"/>
    <lineage>
        <taxon>Bacteria</taxon>
        <taxon>Bacillati</taxon>
        <taxon>Bacillota</taxon>
        <taxon>Clostridia</taxon>
        <taxon>Lachnospirales</taxon>
        <taxon>Lachnospiraceae</taxon>
        <taxon>Blautia</taxon>
    </lineage>
</organism>
<sequence length="336" mass="37758">MKSKIIYMVLVLATLWAAAAGRGEFAFFLLVFELLFAVCMAAGVWYVAGKLRVSAKTESSAVTRGEREKFILEIENSTVFPVGDIQIVMDVTGAGRIVRHSAADRKSRDSWQIFLEPVHCGFFRVSVTELRVFDYLGLFSAKIRVPSLARTIAVIPRIHPMDGETVQGFYGEEEDNENAARAGTDSQEIFDTRYYHQGDMLKNIHWKLSAKEDELLVKEFSMPAGRMVSVYLDTSNGTEEKTTPDQLDEFLDLAASLGNALVEKEQLFEYVWMEKGTKEALHFEVNGREAFYQALECIPGICQGISDNVLVPEHGGVRITMDGRIQRYFPEGEGRL</sequence>
<name>A0A414JCH7_9FIRM</name>
<gene>
    <name evidence="2" type="ORF">DW740_02445</name>
</gene>
<proteinExistence type="predicted"/>
<dbReference type="Proteomes" id="UP000283745">
    <property type="component" value="Unassembled WGS sequence"/>
</dbReference>
<dbReference type="PANTHER" id="PTHR34351:SF2">
    <property type="entry name" value="DUF58 DOMAIN-CONTAINING PROTEIN"/>
    <property type="match status" value="1"/>
</dbReference>
<keyword evidence="1" id="KW-0812">Transmembrane</keyword>
<protein>
    <submittedName>
        <fullName evidence="2">DUF58 domain-containing protein</fullName>
    </submittedName>
</protein>
<feature type="transmembrane region" description="Helical" evidence="1">
    <location>
        <begin position="27"/>
        <end position="48"/>
    </location>
</feature>
<keyword evidence="1" id="KW-1133">Transmembrane helix</keyword>
<evidence type="ECO:0000256" key="1">
    <source>
        <dbReference type="SAM" id="Phobius"/>
    </source>
</evidence>
<accession>A0A414JCH7</accession>
<dbReference type="RefSeq" id="WP_118049370.1">
    <property type="nucleotide sequence ID" value="NZ_CABJFK010000001.1"/>
</dbReference>
<keyword evidence="1" id="KW-0472">Membrane</keyword>
<reference evidence="2 3" key="1">
    <citation type="submission" date="2018-08" db="EMBL/GenBank/DDBJ databases">
        <title>A genome reference for cultivated species of the human gut microbiota.</title>
        <authorList>
            <person name="Zou Y."/>
            <person name="Xue W."/>
            <person name="Luo G."/>
        </authorList>
    </citation>
    <scope>NUCLEOTIDE SEQUENCE [LARGE SCALE GENOMIC DNA]</scope>
    <source>
        <strain evidence="2 3">AM28-23</strain>
    </source>
</reference>
<dbReference type="PANTHER" id="PTHR34351">
    <property type="entry name" value="SLR1927 PROTEIN-RELATED"/>
    <property type="match status" value="1"/>
</dbReference>
<evidence type="ECO:0000313" key="2">
    <source>
        <dbReference type="EMBL" id="RHE42182.1"/>
    </source>
</evidence>
<dbReference type="AlphaFoldDB" id="A0A414JCH7"/>